<evidence type="ECO:0000313" key="3">
    <source>
        <dbReference type="Proteomes" id="UP000287447"/>
    </source>
</evidence>
<dbReference type="EMBL" id="SADE01000002">
    <property type="protein sequence ID" value="RVU35788.1"/>
    <property type="molecule type" value="Genomic_DNA"/>
</dbReference>
<organism evidence="2 3">
    <name type="scientific">Hwanghaeella grinnelliae</name>
    <dbReference type="NCBI Taxonomy" id="2500179"/>
    <lineage>
        <taxon>Bacteria</taxon>
        <taxon>Pseudomonadati</taxon>
        <taxon>Pseudomonadota</taxon>
        <taxon>Alphaproteobacteria</taxon>
        <taxon>Rhodospirillales</taxon>
        <taxon>Rhodospirillaceae</taxon>
        <taxon>Hwanghaeella</taxon>
    </lineage>
</organism>
<feature type="chain" id="PRO_5019056852" description="DUF2282 domain-containing protein" evidence="1">
    <location>
        <begin position="21"/>
        <end position="84"/>
    </location>
</feature>
<evidence type="ECO:0008006" key="4">
    <source>
        <dbReference type="Google" id="ProtNLM"/>
    </source>
</evidence>
<gene>
    <name evidence="2" type="ORF">EOI86_10995</name>
</gene>
<evidence type="ECO:0000313" key="2">
    <source>
        <dbReference type="EMBL" id="RVU35788.1"/>
    </source>
</evidence>
<reference evidence="3" key="1">
    <citation type="submission" date="2019-01" db="EMBL/GenBank/DDBJ databases">
        <title>Gri0909 isolated from a small marine red alga.</title>
        <authorList>
            <person name="Kim J."/>
            <person name="Jeong S.E."/>
            <person name="Jeon C.O."/>
        </authorList>
    </citation>
    <scope>NUCLEOTIDE SEQUENCE [LARGE SCALE GENOMIC DNA]</scope>
    <source>
        <strain evidence="3">Gri0909</strain>
    </source>
</reference>
<comment type="caution">
    <text evidence="2">The sequence shown here is derived from an EMBL/GenBank/DDBJ whole genome shotgun (WGS) entry which is preliminary data.</text>
</comment>
<feature type="signal peptide" evidence="1">
    <location>
        <begin position="1"/>
        <end position="20"/>
    </location>
</feature>
<accession>A0A437QMM9</accession>
<name>A0A437QMM9_9PROT</name>
<keyword evidence="3" id="KW-1185">Reference proteome</keyword>
<sequence length="84" mass="8833">MPIGLAVCTVAMLSISVSYAASDSRHDARMPETCMKAGSESEAECRKPMPPCPLRTQGVPDGPLLMLPNGVCGMLVDGGVEKRN</sequence>
<dbReference type="Proteomes" id="UP000287447">
    <property type="component" value="Unassembled WGS sequence"/>
</dbReference>
<keyword evidence="1" id="KW-0732">Signal</keyword>
<protein>
    <recommendedName>
        <fullName evidence="4">DUF2282 domain-containing protein</fullName>
    </recommendedName>
</protein>
<dbReference type="AlphaFoldDB" id="A0A437QMM9"/>
<dbReference type="RefSeq" id="WP_127765265.1">
    <property type="nucleotide sequence ID" value="NZ_SADE01000002.1"/>
</dbReference>
<evidence type="ECO:0000256" key="1">
    <source>
        <dbReference type="SAM" id="SignalP"/>
    </source>
</evidence>
<proteinExistence type="predicted"/>